<evidence type="ECO:0000259" key="4">
    <source>
        <dbReference type="PROSITE" id="PS50878"/>
    </source>
</evidence>
<keyword evidence="1" id="KW-0862">Zinc</keyword>
<reference evidence="5 6" key="1">
    <citation type="submission" date="2020-06" db="EMBL/GenBank/DDBJ databases">
        <title>Transcriptomic and genomic resources for Thalictrum thalictroides and T. hernandezii: Facilitating candidate gene discovery in an emerging model plant lineage.</title>
        <authorList>
            <person name="Arias T."/>
            <person name="Riano-Pachon D.M."/>
            <person name="Di Stilio V.S."/>
        </authorList>
    </citation>
    <scope>NUCLEOTIDE SEQUENCE [LARGE SCALE GENOMIC DNA]</scope>
    <source>
        <strain evidence="6">cv. WT478/WT964</strain>
        <tissue evidence="5">Leaves</tissue>
    </source>
</reference>
<evidence type="ECO:0000256" key="1">
    <source>
        <dbReference type="PROSITE-ProRule" id="PRU00042"/>
    </source>
</evidence>
<feature type="region of interest" description="Disordered" evidence="2">
    <location>
        <begin position="327"/>
        <end position="394"/>
    </location>
</feature>
<dbReference type="GO" id="GO:0008270">
    <property type="term" value="F:zinc ion binding"/>
    <property type="evidence" value="ECO:0007669"/>
    <property type="project" value="UniProtKB-KW"/>
</dbReference>
<evidence type="ECO:0000256" key="2">
    <source>
        <dbReference type="SAM" id="MobiDB-lite"/>
    </source>
</evidence>
<dbReference type="PROSITE" id="PS00028">
    <property type="entry name" value="ZINC_FINGER_C2H2_1"/>
    <property type="match status" value="1"/>
</dbReference>
<protein>
    <submittedName>
        <fullName evidence="5">Retrovirus-related pol polyprotein from type-1 retrotransposable element r2</fullName>
    </submittedName>
</protein>
<feature type="compositionally biased region" description="Polar residues" evidence="2">
    <location>
        <begin position="63"/>
        <end position="75"/>
    </location>
</feature>
<dbReference type="InterPro" id="IPR000477">
    <property type="entry name" value="RT_dom"/>
</dbReference>
<dbReference type="OrthoDB" id="1294546at2759"/>
<dbReference type="InterPro" id="IPR043502">
    <property type="entry name" value="DNA/RNA_pol_sf"/>
</dbReference>
<dbReference type="PANTHER" id="PTHR19446">
    <property type="entry name" value="REVERSE TRANSCRIPTASES"/>
    <property type="match status" value="1"/>
</dbReference>
<name>A0A7J6VHK9_THATH</name>
<dbReference type="CDD" id="cd01650">
    <property type="entry name" value="RT_nLTR_like"/>
    <property type="match status" value="1"/>
</dbReference>
<accession>A0A7J6VHK9</accession>
<feature type="compositionally biased region" description="Acidic residues" evidence="2">
    <location>
        <begin position="343"/>
        <end position="354"/>
    </location>
</feature>
<keyword evidence="1" id="KW-0863">Zinc-finger</keyword>
<dbReference type="PROSITE" id="PS50878">
    <property type="entry name" value="RT_POL"/>
    <property type="match status" value="1"/>
</dbReference>
<sequence length="1297" mass="142797">MRKTVRQAATTRTGPSTDSAATGRTSTLTRTRRAATSYSSPGHDDPATDNARRATVRRATIRSPITHTGLSQIAGPSTRADIQVQTDSPSRLPLRTPEASLTINAAVRKQPNLSDGALHFYYPAPGTLKCPFDDCHAEFRAETWTAAKQSVTRHVRSLHSLIPDAVYVDCTGCGIRLGTRPGAHKCQHTIAEDAITTARFTCTIDGCENSYPSKQGLANHTRNHQRRIAVAAAAVPLPLPATRQRTRLNPGPAPHRGGDALLPPTPAAVTRRRNAAADGAPMGNGNHAQNIHTSTASEQDAAGIQVLTPGGSSPLINSITGASTSPANWHLVSPLPDMSQTMSDEDQQPAEIESDSSTSSVEDDGNEELEIDLSVDETNESRPGNEDIDDLLAPDDTTPIHTFMYDARVIARAPVNDQNWTAFCSLLDGITAEAAKVVKLPTRGSSQPTQRKTIDPEDARMIQKLYRRNRRQAVRLILAGEGQKCEIPVDDVENHFRDSWDSSSCDPLIFPAHTRDPFHLPPFEATEVCKRLNKFENTAPGDDGLTYAHWRRLDPSCTLLTVLINTCLKHRRIPDTWKATTTILIHKKGDPNNVTNWRPISLCRTLYKLYTGCLANRLTQWLIANEVLSPCQKGFLPADGAFEHVYTLQRRLEIARTMKGECCVAWLDVSNAFGEVPHEALLTAIQNSGAGIGLRQIVLDMYTGASSKVVTSGSTTNDIPIRSGIRQGCPLSGLLFILAIDPVVRILQSEASEHKVLAFADDLCLIEESIADLQLKINTASTELGRLGLKINPNKCASLHLSGKTPVGVRPSIVRLGDQSIKPLREGEAATFLGAQVGFNIVPHMASLEQITNIGLNIMKSKLAPWQRLDALKTFFFPSTVHLMRMGTFQKTEWERLDKILRPEIKTTLYLPQEASGEYLYGSSSSGCCGIRILAEDSDIAAVDSAFKLLTSPDIRVAADARSHLTSTTEKRIGKVPSTEETGLYLSGDEEGPFSATRGTGVRGVWSRARMASKRSKVTWKLTIDNVNITHQDVNLAPKHRRSVMRTLRNNFRLRRSADLILKPDQGRAMECVAAHPASSHFMKNGDYTRFADWRFIHRARLNLVPLNGSSSWRSRDRRCRRCGYITESLAHVVDHCMRYSGLYLARHNSVITRLKNAAASSFEILFENQVCGSNGLRPDLVIRKNNRITIIDVTIPFDNRMAAFTIAAGERTERYKNLCEELAITHGAETTVAPFVVGALGSWFPPNDELLRSLCSPKYATMLRKLCVSEVIGFTRDVYIQHLTDIPQRTLAAQTR</sequence>
<dbReference type="PROSITE" id="PS50157">
    <property type="entry name" value="ZINC_FINGER_C2H2_2"/>
    <property type="match status" value="1"/>
</dbReference>
<dbReference type="Proteomes" id="UP000554482">
    <property type="component" value="Unassembled WGS sequence"/>
</dbReference>
<evidence type="ECO:0000313" key="5">
    <source>
        <dbReference type="EMBL" id="KAF5184221.1"/>
    </source>
</evidence>
<organism evidence="5 6">
    <name type="scientific">Thalictrum thalictroides</name>
    <name type="common">Rue-anemone</name>
    <name type="synonym">Anemone thalictroides</name>
    <dbReference type="NCBI Taxonomy" id="46969"/>
    <lineage>
        <taxon>Eukaryota</taxon>
        <taxon>Viridiplantae</taxon>
        <taxon>Streptophyta</taxon>
        <taxon>Embryophyta</taxon>
        <taxon>Tracheophyta</taxon>
        <taxon>Spermatophyta</taxon>
        <taxon>Magnoliopsida</taxon>
        <taxon>Ranunculales</taxon>
        <taxon>Ranunculaceae</taxon>
        <taxon>Thalictroideae</taxon>
        <taxon>Thalictrum</taxon>
    </lineage>
</organism>
<gene>
    <name evidence="5" type="ORF">FRX31_026192</name>
</gene>
<evidence type="ECO:0000313" key="6">
    <source>
        <dbReference type="Proteomes" id="UP000554482"/>
    </source>
</evidence>
<comment type="caution">
    <text evidence="5">The sequence shown here is derived from an EMBL/GenBank/DDBJ whole genome shotgun (WGS) entry which is preliminary data.</text>
</comment>
<evidence type="ECO:0000259" key="3">
    <source>
        <dbReference type="PROSITE" id="PS50157"/>
    </source>
</evidence>
<feature type="compositionally biased region" description="Acidic residues" evidence="2">
    <location>
        <begin position="361"/>
        <end position="378"/>
    </location>
</feature>
<dbReference type="Pfam" id="PF00078">
    <property type="entry name" value="RVT_1"/>
    <property type="match status" value="1"/>
</dbReference>
<dbReference type="InterPro" id="IPR013087">
    <property type="entry name" value="Znf_C2H2_type"/>
</dbReference>
<dbReference type="SUPFAM" id="SSF56672">
    <property type="entry name" value="DNA/RNA polymerases"/>
    <property type="match status" value="1"/>
</dbReference>
<dbReference type="Gene3D" id="3.30.70.270">
    <property type="match status" value="1"/>
</dbReference>
<proteinExistence type="predicted"/>
<dbReference type="SMART" id="SM00355">
    <property type="entry name" value="ZnF_C2H2"/>
    <property type="match status" value="2"/>
</dbReference>
<feature type="domain" description="Reverse transcriptase" evidence="4">
    <location>
        <begin position="566"/>
        <end position="837"/>
    </location>
</feature>
<keyword evidence="1" id="KW-0479">Metal-binding</keyword>
<feature type="compositionally biased region" description="Low complexity" evidence="2">
    <location>
        <begin position="19"/>
        <end position="40"/>
    </location>
</feature>
<feature type="compositionally biased region" description="Polar residues" evidence="2">
    <location>
        <begin position="7"/>
        <end position="18"/>
    </location>
</feature>
<keyword evidence="6" id="KW-1185">Reference proteome</keyword>
<feature type="region of interest" description="Disordered" evidence="2">
    <location>
        <begin position="1"/>
        <end position="80"/>
    </location>
</feature>
<feature type="compositionally biased region" description="Basic and acidic residues" evidence="2">
    <location>
        <begin position="42"/>
        <end position="52"/>
    </location>
</feature>
<dbReference type="EMBL" id="JABWDY010032399">
    <property type="protein sequence ID" value="KAF5184221.1"/>
    <property type="molecule type" value="Genomic_DNA"/>
</dbReference>
<feature type="domain" description="C2H2-type" evidence="3">
    <location>
        <begin position="200"/>
        <end position="229"/>
    </location>
</feature>
<dbReference type="InterPro" id="IPR043128">
    <property type="entry name" value="Rev_trsase/Diguanyl_cyclase"/>
</dbReference>